<dbReference type="OrthoDB" id="446759at2759"/>
<evidence type="ECO:0000256" key="3">
    <source>
        <dbReference type="ARBA" id="ARBA00022723"/>
    </source>
</evidence>
<feature type="compositionally biased region" description="Polar residues" evidence="9">
    <location>
        <begin position="268"/>
        <end position="277"/>
    </location>
</feature>
<dbReference type="CDD" id="cd09876">
    <property type="entry name" value="PIN_Nob1-like"/>
    <property type="match status" value="1"/>
</dbReference>
<dbReference type="Pfam" id="PF17146">
    <property type="entry name" value="PIN_6"/>
    <property type="match status" value="1"/>
</dbReference>
<dbReference type="PANTHER" id="PTHR12814">
    <property type="entry name" value="RNA-BINDING PROTEIN NOB1"/>
    <property type="match status" value="1"/>
</dbReference>
<feature type="binding site" evidence="8">
    <location>
        <position position="342"/>
    </location>
    <ligand>
        <name>Zn(2+)</name>
        <dbReference type="ChEBI" id="CHEBI:29105"/>
    </ligand>
</feature>
<dbReference type="GO" id="GO:0046872">
    <property type="term" value="F:metal ion binding"/>
    <property type="evidence" value="ECO:0007669"/>
    <property type="project" value="UniProtKB-UniRule"/>
</dbReference>
<evidence type="ECO:0000256" key="5">
    <source>
        <dbReference type="ARBA" id="ARBA00022833"/>
    </source>
</evidence>
<dbReference type="Proteomes" id="UP000800041">
    <property type="component" value="Unassembled WGS sequence"/>
</dbReference>
<dbReference type="InterPro" id="IPR033411">
    <property type="entry name" value="Ribonuclease_PIN"/>
</dbReference>
<keyword evidence="4" id="KW-0378">Hydrolase</keyword>
<accession>A0A6G1GLX4</accession>
<name>A0A6G1GLX4_9PEZI</name>
<dbReference type="Pfam" id="PF08772">
    <property type="entry name" value="Zn_ribbon_NOB1"/>
    <property type="match status" value="1"/>
</dbReference>
<evidence type="ECO:0000256" key="6">
    <source>
        <dbReference type="ARBA" id="ARBA00023242"/>
    </source>
</evidence>
<keyword evidence="3 7" id="KW-0479">Metal-binding</keyword>
<dbReference type="InterPro" id="IPR039907">
    <property type="entry name" value="NOB1"/>
</dbReference>
<comment type="subcellular location">
    <subcellularLocation>
        <location evidence="7">Nucleus</location>
        <location evidence="7">Nucleolus</location>
    </subcellularLocation>
</comment>
<keyword evidence="5 7" id="KW-0862">Zinc</keyword>
<feature type="binding site" evidence="8">
    <location>
        <position position="324"/>
    </location>
    <ligand>
        <name>Zn(2+)</name>
        <dbReference type="ChEBI" id="CHEBI:29105"/>
    </ligand>
</feature>
<comment type="similarity">
    <text evidence="1 7">Belongs to the NOB1 family.</text>
</comment>
<evidence type="ECO:0000256" key="4">
    <source>
        <dbReference type="ARBA" id="ARBA00022801"/>
    </source>
</evidence>
<dbReference type="EMBL" id="ML977194">
    <property type="protein sequence ID" value="KAF1981757.1"/>
    <property type="molecule type" value="Genomic_DNA"/>
</dbReference>
<feature type="domain" description="Nin one binding (NOB1) Zn-ribbon-like" evidence="10">
    <location>
        <begin position="314"/>
        <end position="385"/>
    </location>
</feature>
<evidence type="ECO:0000259" key="11">
    <source>
        <dbReference type="Pfam" id="PF17146"/>
    </source>
</evidence>
<dbReference type="GO" id="GO:0016787">
    <property type="term" value="F:hydrolase activity"/>
    <property type="evidence" value="ECO:0007669"/>
    <property type="project" value="UniProtKB-KW"/>
</dbReference>
<dbReference type="AlphaFoldDB" id="A0A6G1GLX4"/>
<protein>
    <recommendedName>
        <fullName evidence="7">20S-pre-rRNA D-site endonuclease NOB1</fullName>
    </recommendedName>
</protein>
<dbReference type="GO" id="GO:0005737">
    <property type="term" value="C:cytoplasm"/>
    <property type="evidence" value="ECO:0007669"/>
    <property type="project" value="UniProtKB-ARBA"/>
</dbReference>
<dbReference type="GO" id="GO:0030490">
    <property type="term" value="P:maturation of SSU-rRNA"/>
    <property type="evidence" value="ECO:0007669"/>
    <property type="project" value="TreeGrafter"/>
</dbReference>
<evidence type="ECO:0000259" key="10">
    <source>
        <dbReference type="Pfam" id="PF08772"/>
    </source>
</evidence>
<feature type="domain" description="Ribonuclease PIN" evidence="11">
    <location>
        <begin position="10"/>
        <end position="101"/>
    </location>
</feature>
<dbReference type="FunFam" id="3.40.50.1010:FF:000020">
    <property type="entry name" value="20S-pre-rRNA D-site endonuclease NOB1"/>
    <property type="match status" value="1"/>
</dbReference>
<organism evidence="12 13">
    <name type="scientific">Aulographum hederae CBS 113979</name>
    <dbReference type="NCBI Taxonomy" id="1176131"/>
    <lineage>
        <taxon>Eukaryota</taxon>
        <taxon>Fungi</taxon>
        <taxon>Dikarya</taxon>
        <taxon>Ascomycota</taxon>
        <taxon>Pezizomycotina</taxon>
        <taxon>Dothideomycetes</taxon>
        <taxon>Pleosporomycetidae</taxon>
        <taxon>Aulographales</taxon>
        <taxon>Aulographaceae</taxon>
    </lineage>
</organism>
<comment type="function">
    <text evidence="7">Required for the synthesis of 40S ribosome subunits. Has a role in processing 20S pre-rRNA into the mature 18S rRNA, where it is required for cleavage at the 3' end of the mature 18S rRNA (D-site). Accompanies the 20S pre-rRNA from the nucleus to the cytoplasm.</text>
</comment>
<keyword evidence="6 7" id="KW-0539">Nucleus</keyword>
<feature type="compositionally biased region" description="Low complexity" evidence="9">
    <location>
        <begin position="164"/>
        <end position="173"/>
    </location>
</feature>
<dbReference type="GO" id="GO:0005730">
    <property type="term" value="C:nucleolus"/>
    <property type="evidence" value="ECO:0007669"/>
    <property type="project" value="UniProtKB-SubCell"/>
</dbReference>
<feature type="binding site" evidence="8">
    <location>
        <position position="339"/>
    </location>
    <ligand>
        <name>Zn(2+)</name>
        <dbReference type="ChEBI" id="CHEBI:29105"/>
    </ligand>
</feature>
<dbReference type="InterPro" id="IPR036283">
    <property type="entry name" value="NOB1_Zf-like_sf"/>
</dbReference>
<feature type="region of interest" description="Disordered" evidence="9">
    <location>
        <begin position="212"/>
        <end position="280"/>
    </location>
</feature>
<dbReference type="Gene3D" id="3.40.50.1010">
    <property type="entry name" value="5'-nuclease"/>
    <property type="match status" value="1"/>
</dbReference>
<dbReference type="InterPro" id="IPR017117">
    <property type="entry name" value="Nob1_euk"/>
</dbReference>
<keyword evidence="2" id="KW-0540">Nuclease</keyword>
<evidence type="ECO:0000256" key="2">
    <source>
        <dbReference type="ARBA" id="ARBA00022722"/>
    </source>
</evidence>
<dbReference type="PANTHER" id="PTHR12814:SF2">
    <property type="entry name" value="RNA-BINDING PROTEIN NOB1"/>
    <property type="match status" value="1"/>
</dbReference>
<evidence type="ECO:0000313" key="12">
    <source>
        <dbReference type="EMBL" id="KAF1981757.1"/>
    </source>
</evidence>
<proteinExistence type="inferred from homology"/>
<reference evidence="12" key="1">
    <citation type="journal article" date="2020" name="Stud. Mycol.">
        <title>101 Dothideomycetes genomes: a test case for predicting lifestyles and emergence of pathogens.</title>
        <authorList>
            <person name="Haridas S."/>
            <person name="Albert R."/>
            <person name="Binder M."/>
            <person name="Bloem J."/>
            <person name="Labutti K."/>
            <person name="Salamov A."/>
            <person name="Andreopoulos B."/>
            <person name="Baker S."/>
            <person name="Barry K."/>
            <person name="Bills G."/>
            <person name="Bluhm B."/>
            <person name="Cannon C."/>
            <person name="Castanera R."/>
            <person name="Culley D."/>
            <person name="Daum C."/>
            <person name="Ezra D."/>
            <person name="Gonzalez J."/>
            <person name="Henrissat B."/>
            <person name="Kuo A."/>
            <person name="Liang C."/>
            <person name="Lipzen A."/>
            <person name="Lutzoni F."/>
            <person name="Magnuson J."/>
            <person name="Mondo S."/>
            <person name="Nolan M."/>
            <person name="Ohm R."/>
            <person name="Pangilinan J."/>
            <person name="Park H.-J."/>
            <person name="Ramirez L."/>
            <person name="Alfaro M."/>
            <person name="Sun H."/>
            <person name="Tritt A."/>
            <person name="Yoshinaga Y."/>
            <person name="Zwiers L.-H."/>
            <person name="Turgeon B."/>
            <person name="Goodwin S."/>
            <person name="Spatafora J."/>
            <person name="Crous P."/>
            <person name="Grigoriev I."/>
        </authorList>
    </citation>
    <scope>NUCLEOTIDE SEQUENCE</scope>
    <source>
        <strain evidence="12">CBS 113979</strain>
    </source>
</reference>
<evidence type="ECO:0000256" key="1">
    <source>
        <dbReference type="ARBA" id="ARBA00005858"/>
    </source>
</evidence>
<gene>
    <name evidence="12" type="ORF">K402DRAFT_398281</name>
</gene>
<feature type="compositionally biased region" description="Basic and acidic residues" evidence="9">
    <location>
        <begin position="423"/>
        <end position="434"/>
    </location>
</feature>
<evidence type="ECO:0000256" key="9">
    <source>
        <dbReference type="SAM" id="MobiDB-lite"/>
    </source>
</evidence>
<feature type="region of interest" description="Disordered" evidence="9">
    <location>
        <begin position="423"/>
        <end position="471"/>
    </location>
</feature>
<dbReference type="SUPFAM" id="SSF144206">
    <property type="entry name" value="NOB1 zinc finger-like"/>
    <property type="match status" value="1"/>
</dbReference>
<dbReference type="GO" id="GO:0030688">
    <property type="term" value="C:preribosome, small subunit precursor"/>
    <property type="evidence" value="ECO:0007669"/>
    <property type="project" value="TreeGrafter"/>
</dbReference>
<dbReference type="PIRSF" id="PIRSF037125">
    <property type="entry name" value="D-site_20S_pre-rRNA_nuclease"/>
    <property type="match status" value="1"/>
</dbReference>
<evidence type="ECO:0000256" key="8">
    <source>
        <dbReference type="PIRSR" id="PIRSR037125-1"/>
    </source>
</evidence>
<evidence type="ECO:0000313" key="13">
    <source>
        <dbReference type="Proteomes" id="UP000800041"/>
    </source>
</evidence>
<keyword evidence="13" id="KW-1185">Reference proteome</keyword>
<sequence>MATEKPIHHLILDAGPMIKNEPSVSTLIAQAESLITIPAVLNEIRDEATRSRVETTLRPFLTLRSPQPSSIKVVTDFARKTGDLSVLSKPDIQIMALAYELECERNGGDWRLRSTPGQKRTNGPPPPKSLTEESKAGEAATEELSPMQSDVGKTVTLKDQLSSAETEAAATAEVPSQAAPDQSEAAENQDMPQIERVKLSQVEDELVAAKTDLNADGYQTPERFPDVPQADILSPPELSEFQEPSLSDESDSDSEGWITPSNIRRKQSQQNQDSSADTVEAQRMQVATMTTDFAMQNVLLQMNLNLLSPSMQRVRHVNTYILRCHACFEKCRNLTKQFCPRCGKPTLTRVACSTNANGEFKLHLKGKMQWNHRGERYSIPKPVNGSSSGKVNVGGGGKGGGKGGWGHGLILAPDQKEYIKAVSADKRSRRKQQDLMDEDYLPSILTGASSRKSGGRPKIGAGRNINSRKFM</sequence>
<dbReference type="Gene3D" id="6.20.210.10">
    <property type="entry name" value="Nin one binding (NOB1), Zn-ribbon-like"/>
    <property type="match status" value="1"/>
</dbReference>
<feature type="binding site" evidence="8">
    <location>
        <position position="327"/>
    </location>
    <ligand>
        <name>Zn(2+)</name>
        <dbReference type="ChEBI" id="CHEBI:29105"/>
    </ligand>
</feature>
<feature type="region of interest" description="Disordered" evidence="9">
    <location>
        <begin position="109"/>
        <end position="191"/>
    </location>
</feature>
<dbReference type="InterPro" id="IPR014881">
    <property type="entry name" value="NOB1_Zn-bd"/>
</dbReference>
<evidence type="ECO:0000256" key="7">
    <source>
        <dbReference type="PIRNR" id="PIRNR037125"/>
    </source>
</evidence>
<dbReference type="GO" id="GO:0004521">
    <property type="term" value="F:RNA endonuclease activity"/>
    <property type="evidence" value="ECO:0007669"/>
    <property type="project" value="UniProtKB-UniRule"/>
</dbReference>